<protein>
    <recommendedName>
        <fullName evidence="3 12">Pyruvate kinase</fullName>
        <ecNumber evidence="3 12">2.7.1.40</ecNumber>
    </recommendedName>
</protein>
<evidence type="ECO:0000256" key="4">
    <source>
        <dbReference type="ARBA" id="ARBA00022679"/>
    </source>
</evidence>
<evidence type="ECO:0000256" key="7">
    <source>
        <dbReference type="ARBA" id="ARBA00022777"/>
    </source>
</evidence>
<dbReference type="GO" id="GO:0000287">
    <property type="term" value="F:magnesium ion binding"/>
    <property type="evidence" value="ECO:0007669"/>
    <property type="project" value="UniProtKB-UniRule"/>
</dbReference>
<dbReference type="SUPFAM" id="SSF52935">
    <property type="entry name" value="PK C-terminal domain-like"/>
    <property type="match status" value="1"/>
</dbReference>
<keyword evidence="8" id="KW-0067">ATP-binding</keyword>
<dbReference type="AlphaFoldDB" id="A0A941CZ56"/>
<dbReference type="Pfam" id="PF00224">
    <property type="entry name" value="PK"/>
    <property type="match status" value="1"/>
</dbReference>
<evidence type="ECO:0000256" key="9">
    <source>
        <dbReference type="ARBA" id="ARBA00022842"/>
    </source>
</evidence>
<dbReference type="NCBIfam" id="NF004886">
    <property type="entry name" value="PRK06247.1"/>
    <property type="match status" value="1"/>
</dbReference>
<sequence>MIRARRARIVATLGPASRDAAQIRALAEAGADVFRVNFSHGGHKDHARTIANVRAVEAQVGRPLAVLADLQGPKLRLGEFADGQVRLKVGQDFRLDRHAIDGDASRVCVPHAEIFAALKPGADILLDDGKVRLKVAKCGPDFADTVVVAGEALSDHKGLNLPGLAIPIPALTAKDLEDLNFALSVGVDWVALSFVQRASDMAELRQIVQGRAGVLAKIEKPAALEALDEILDLCEAVMVARGDLGVELNPEDVPVVQKALVRAARTRGIPVIVATQMLESMITSPTPTRAEASDVAGAVYEGADAVMLSAETAAGQYPVEAVTMMDRILTRVEHDPRWPELMRAEYPVEDADADALVAAARRAAEAASTACLVAFTTTGQTALRLSRERPLQPTLALTTRLATARRLALAWGVESRVIDEISDPEDLARVAVAVVTEMGLAPPGHRVLILAGLPMGSPGAANILRLAHTPMKR</sequence>
<evidence type="ECO:0000256" key="12">
    <source>
        <dbReference type="NCBIfam" id="TIGR01064"/>
    </source>
</evidence>
<dbReference type="PANTHER" id="PTHR11817">
    <property type="entry name" value="PYRUVATE KINASE"/>
    <property type="match status" value="1"/>
</dbReference>
<evidence type="ECO:0000256" key="10">
    <source>
        <dbReference type="ARBA" id="ARBA00023152"/>
    </source>
</evidence>
<dbReference type="GO" id="GO:0030955">
    <property type="term" value="F:potassium ion binding"/>
    <property type="evidence" value="ECO:0007669"/>
    <property type="project" value="UniProtKB-UniRule"/>
</dbReference>
<keyword evidence="17" id="KW-1185">Reference proteome</keyword>
<keyword evidence="4 13" id="KW-0808">Transferase</keyword>
<organism evidence="16 17">
    <name type="scientific">Phenylobacterium glaciei</name>
    <dbReference type="NCBI Taxonomy" id="2803784"/>
    <lineage>
        <taxon>Bacteria</taxon>
        <taxon>Pseudomonadati</taxon>
        <taxon>Pseudomonadota</taxon>
        <taxon>Alphaproteobacteria</taxon>
        <taxon>Caulobacterales</taxon>
        <taxon>Caulobacteraceae</taxon>
        <taxon>Phenylobacterium</taxon>
    </lineage>
</organism>
<dbReference type="FunFam" id="2.40.33.10:FF:000001">
    <property type="entry name" value="Pyruvate kinase"/>
    <property type="match status" value="1"/>
</dbReference>
<dbReference type="PRINTS" id="PR01050">
    <property type="entry name" value="PYRUVTKNASE"/>
</dbReference>
<dbReference type="SUPFAM" id="SSF50800">
    <property type="entry name" value="PK beta-barrel domain-like"/>
    <property type="match status" value="1"/>
</dbReference>
<dbReference type="Proteomes" id="UP000622580">
    <property type="component" value="Unassembled WGS sequence"/>
</dbReference>
<dbReference type="Gene3D" id="3.40.1380.20">
    <property type="entry name" value="Pyruvate kinase, C-terminal domain"/>
    <property type="match status" value="1"/>
</dbReference>
<name>A0A941CZ56_9CAUL</name>
<evidence type="ECO:0000256" key="8">
    <source>
        <dbReference type="ARBA" id="ARBA00022840"/>
    </source>
</evidence>
<dbReference type="InterPro" id="IPR015813">
    <property type="entry name" value="Pyrv/PenolPyrv_kinase-like_dom"/>
</dbReference>
<evidence type="ECO:0000256" key="5">
    <source>
        <dbReference type="ARBA" id="ARBA00022723"/>
    </source>
</evidence>
<dbReference type="GO" id="GO:0005524">
    <property type="term" value="F:ATP binding"/>
    <property type="evidence" value="ECO:0007669"/>
    <property type="project" value="UniProtKB-KW"/>
</dbReference>
<dbReference type="EC" id="2.7.1.40" evidence="3 12"/>
<dbReference type="InterPro" id="IPR015806">
    <property type="entry name" value="Pyrv_Knase_insert_dom_sf"/>
</dbReference>
<dbReference type="InterPro" id="IPR036918">
    <property type="entry name" value="Pyrv_Knase_C_sf"/>
</dbReference>
<evidence type="ECO:0000256" key="11">
    <source>
        <dbReference type="ARBA" id="ARBA00023317"/>
    </source>
</evidence>
<evidence type="ECO:0000256" key="6">
    <source>
        <dbReference type="ARBA" id="ARBA00022741"/>
    </source>
</evidence>
<feature type="domain" description="Pyruvate kinase C-terminal" evidence="15">
    <location>
        <begin position="354"/>
        <end position="466"/>
    </location>
</feature>
<evidence type="ECO:0000256" key="13">
    <source>
        <dbReference type="RuleBase" id="RU000504"/>
    </source>
</evidence>
<keyword evidence="10 13" id="KW-0324">Glycolysis</keyword>
<dbReference type="RefSeq" id="WP_215338081.1">
    <property type="nucleotide sequence ID" value="NZ_JAGSGD010000001.1"/>
</dbReference>
<evidence type="ECO:0000256" key="1">
    <source>
        <dbReference type="ARBA" id="ARBA00004997"/>
    </source>
</evidence>
<evidence type="ECO:0000256" key="2">
    <source>
        <dbReference type="ARBA" id="ARBA00008663"/>
    </source>
</evidence>
<dbReference type="NCBIfam" id="TIGR01064">
    <property type="entry name" value="pyruv_kin"/>
    <property type="match status" value="1"/>
</dbReference>
<dbReference type="InterPro" id="IPR011037">
    <property type="entry name" value="Pyrv_Knase-like_insert_dom_sf"/>
</dbReference>
<dbReference type="InterPro" id="IPR001697">
    <property type="entry name" value="Pyr_Knase"/>
</dbReference>
<reference evidence="16" key="1">
    <citation type="submission" date="2021-04" db="EMBL/GenBank/DDBJ databases">
        <title>Draft genome assembly of strain Phenylobacterium sp. 20VBR1 using MiniION and Illumina platforms.</title>
        <authorList>
            <person name="Thomas F.A."/>
            <person name="Krishnan K.P."/>
            <person name="Sinha R.K."/>
        </authorList>
    </citation>
    <scope>NUCLEOTIDE SEQUENCE</scope>
    <source>
        <strain evidence="16">20VBR1</strain>
    </source>
</reference>
<dbReference type="InterPro" id="IPR015795">
    <property type="entry name" value="Pyrv_Knase_C"/>
</dbReference>
<dbReference type="InterPro" id="IPR040442">
    <property type="entry name" value="Pyrv_kinase-like_dom_sf"/>
</dbReference>
<dbReference type="Gene3D" id="3.20.20.60">
    <property type="entry name" value="Phosphoenolpyruvate-binding domains"/>
    <property type="match status" value="1"/>
</dbReference>
<keyword evidence="7 13" id="KW-0418">Kinase</keyword>
<comment type="similarity">
    <text evidence="2 13">Belongs to the pyruvate kinase family.</text>
</comment>
<dbReference type="EMBL" id="JAGSGD010000001">
    <property type="protein sequence ID" value="MBR7618219.1"/>
    <property type="molecule type" value="Genomic_DNA"/>
</dbReference>
<evidence type="ECO:0000259" key="15">
    <source>
        <dbReference type="Pfam" id="PF02887"/>
    </source>
</evidence>
<gene>
    <name evidence="16" type="primary">pyk</name>
    <name evidence="16" type="ORF">JKL49_02360</name>
</gene>
<dbReference type="Pfam" id="PF02887">
    <property type="entry name" value="PK_C"/>
    <property type="match status" value="1"/>
</dbReference>
<evidence type="ECO:0000313" key="17">
    <source>
        <dbReference type="Proteomes" id="UP000622580"/>
    </source>
</evidence>
<keyword evidence="6" id="KW-0547">Nucleotide-binding</keyword>
<comment type="pathway">
    <text evidence="1 13">Carbohydrate degradation; glycolysis; pyruvate from D-glyceraldehyde 3-phosphate: step 5/5.</text>
</comment>
<evidence type="ECO:0000313" key="16">
    <source>
        <dbReference type="EMBL" id="MBR7618219.1"/>
    </source>
</evidence>
<accession>A0A941CZ56</accession>
<dbReference type="GO" id="GO:0016301">
    <property type="term" value="F:kinase activity"/>
    <property type="evidence" value="ECO:0007669"/>
    <property type="project" value="UniProtKB-KW"/>
</dbReference>
<evidence type="ECO:0000259" key="14">
    <source>
        <dbReference type="Pfam" id="PF00224"/>
    </source>
</evidence>
<dbReference type="Gene3D" id="2.40.33.10">
    <property type="entry name" value="PK beta-barrel domain-like"/>
    <property type="match status" value="1"/>
</dbReference>
<comment type="catalytic activity">
    <reaction evidence="13">
        <text>pyruvate + ATP = phosphoenolpyruvate + ADP + H(+)</text>
        <dbReference type="Rhea" id="RHEA:18157"/>
        <dbReference type="ChEBI" id="CHEBI:15361"/>
        <dbReference type="ChEBI" id="CHEBI:15378"/>
        <dbReference type="ChEBI" id="CHEBI:30616"/>
        <dbReference type="ChEBI" id="CHEBI:58702"/>
        <dbReference type="ChEBI" id="CHEBI:456216"/>
        <dbReference type="EC" id="2.7.1.40"/>
    </reaction>
</comment>
<dbReference type="NCBIfam" id="NF004978">
    <property type="entry name" value="PRK06354.1"/>
    <property type="match status" value="1"/>
</dbReference>
<feature type="domain" description="Pyruvate kinase barrel" evidence="14">
    <location>
        <begin position="5"/>
        <end position="322"/>
    </location>
</feature>
<dbReference type="SUPFAM" id="SSF51621">
    <property type="entry name" value="Phosphoenolpyruvate/pyruvate domain"/>
    <property type="match status" value="1"/>
</dbReference>
<dbReference type="NCBIfam" id="NF004491">
    <property type="entry name" value="PRK05826.1"/>
    <property type="match status" value="1"/>
</dbReference>
<keyword evidence="9 13" id="KW-0460">Magnesium</keyword>
<keyword evidence="5" id="KW-0479">Metal-binding</keyword>
<keyword evidence="11 16" id="KW-0670">Pyruvate</keyword>
<dbReference type="GO" id="GO:0004743">
    <property type="term" value="F:pyruvate kinase activity"/>
    <property type="evidence" value="ECO:0007669"/>
    <property type="project" value="UniProtKB-UniRule"/>
</dbReference>
<evidence type="ECO:0000256" key="3">
    <source>
        <dbReference type="ARBA" id="ARBA00012142"/>
    </source>
</evidence>
<proteinExistence type="inferred from homology"/>
<dbReference type="InterPro" id="IPR015793">
    <property type="entry name" value="Pyrv_Knase_brl"/>
</dbReference>
<comment type="caution">
    <text evidence="16">The sequence shown here is derived from an EMBL/GenBank/DDBJ whole genome shotgun (WGS) entry which is preliminary data.</text>
</comment>